<gene>
    <name evidence="2" type="ORF">B0J13DRAFT_66319</name>
</gene>
<dbReference type="AlphaFoldDB" id="A0A9P9EM74"/>
<dbReference type="Proteomes" id="UP000717696">
    <property type="component" value="Unassembled WGS sequence"/>
</dbReference>
<feature type="domain" description="DUF7053" evidence="1">
    <location>
        <begin position="4"/>
        <end position="177"/>
    </location>
</feature>
<evidence type="ECO:0000259" key="1">
    <source>
        <dbReference type="Pfam" id="PF23155"/>
    </source>
</evidence>
<dbReference type="PANTHER" id="PTHR38117">
    <property type="entry name" value="NACHT AND WD40 DOMAIN PROTEIN"/>
    <property type="match status" value="1"/>
</dbReference>
<evidence type="ECO:0000313" key="2">
    <source>
        <dbReference type="EMBL" id="KAH7139634.1"/>
    </source>
</evidence>
<sequence length="194" mass="21934">MRSQHTTFVTIPIPINLPPHTVVAYLQTYAPTLRHNDHVANFTEVASDPADIANDVFFGPWDESVRTFQIHEVTRLLPGVSRENRWPVVFQSFPSGINSRANANIGTIVWARWTVRHRDAGSPANSESTASSSATEMGEEWELYEEVLVDANTMVMPFAARVIDKIHQEISQRIVDDVFKTYFNETLNPEILPV</sequence>
<reference evidence="2" key="1">
    <citation type="journal article" date="2021" name="Nat. Commun.">
        <title>Genetic determinants of endophytism in the Arabidopsis root mycobiome.</title>
        <authorList>
            <person name="Mesny F."/>
            <person name="Miyauchi S."/>
            <person name="Thiergart T."/>
            <person name="Pickel B."/>
            <person name="Atanasova L."/>
            <person name="Karlsson M."/>
            <person name="Huettel B."/>
            <person name="Barry K.W."/>
            <person name="Haridas S."/>
            <person name="Chen C."/>
            <person name="Bauer D."/>
            <person name="Andreopoulos W."/>
            <person name="Pangilinan J."/>
            <person name="LaButti K."/>
            <person name="Riley R."/>
            <person name="Lipzen A."/>
            <person name="Clum A."/>
            <person name="Drula E."/>
            <person name="Henrissat B."/>
            <person name="Kohler A."/>
            <person name="Grigoriev I.V."/>
            <person name="Martin F.M."/>
            <person name="Hacquard S."/>
        </authorList>
    </citation>
    <scope>NUCLEOTIDE SEQUENCE</scope>
    <source>
        <strain evidence="2">MPI-CAGE-AT-0021</strain>
    </source>
</reference>
<dbReference type="OrthoDB" id="4276610at2759"/>
<protein>
    <recommendedName>
        <fullName evidence="1">DUF7053 domain-containing protein</fullName>
    </recommendedName>
</protein>
<organism evidence="2 3">
    <name type="scientific">Dactylonectria estremocensis</name>
    <dbReference type="NCBI Taxonomy" id="1079267"/>
    <lineage>
        <taxon>Eukaryota</taxon>
        <taxon>Fungi</taxon>
        <taxon>Dikarya</taxon>
        <taxon>Ascomycota</taxon>
        <taxon>Pezizomycotina</taxon>
        <taxon>Sordariomycetes</taxon>
        <taxon>Hypocreomycetidae</taxon>
        <taxon>Hypocreales</taxon>
        <taxon>Nectriaceae</taxon>
        <taxon>Dactylonectria</taxon>
    </lineage>
</organism>
<evidence type="ECO:0000313" key="3">
    <source>
        <dbReference type="Proteomes" id="UP000717696"/>
    </source>
</evidence>
<proteinExistence type="predicted"/>
<dbReference type="PANTHER" id="PTHR38117:SF1">
    <property type="entry name" value="DUF3074 DOMAIN-CONTAINING PROTEIN"/>
    <property type="match status" value="1"/>
</dbReference>
<dbReference type="Pfam" id="PF23155">
    <property type="entry name" value="DUF7053"/>
    <property type="match status" value="1"/>
</dbReference>
<keyword evidence="3" id="KW-1185">Reference proteome</keyword>
<accession>A0A9P9EM74</accession>
<dbReference type="InterPro" id="IPR055481">
    <property type="entry name" value="DUF7053"/>
</dbReference>
<comment type="caution">
    <text evidence="2">The sequence shown here is derived from an EMBL/GenBank/DDBJ whole genome shotgun (WGS) entry which is preliminary data.</text>
</comment>
<dbReference type="EMBL" id="JAGMUU010000014">
    <property type="protein sequence ID" value="KAH7139634.1"/>
    <property type="molecule type" value="Genomic_DNA"/>
</dbReference>
<name>A0A9P9EM74_9HYPO</name>